<organism evidence="2 3">
    <name type="scientific">Cymbomonas tetramitiformis</name>
    <dbReference type="NCBI Taxonomy" id="36881"/>
    <lineage>
        <taxon>Eukaryota</taxon>
        <taxon>Viridiplantae</taxon>
        <taxon>Chlorophyta</taxon>
        <taxon>Pyramimonadophyceae</taxon>
        <taxon>Pyramimonadales</taxon>
        <taxon>Pyramimonadaceae</taxon>
        <taxon>Cymbomonas</taxon>
    </lineage>
</organism>
<dbReference type="EMBL" id="LGRX02011903">
    <property type="protein sequence ID" value="KAK3268302.1"/>
    <property type="molecule type" value="Genomic_DNA"/>
</dbReference>
<gene>
    <name evidence="2" type="ORF">CYMTET_23184</name>
</gene>
<name>A0AAE0FZ00_9CHLO</name>
<feature type="region of interest" description="Disordered" evidence="1">
    <location>
        <begin position="87"/>
        <end position="141"/>
    </location>
</feature>
<dbReference type="PROSITE" id="PS51257">
    <property type="entry name" value="PROKAR_LIPOPROTEIN"/>
    <property type="match status" value="1"/>
</dbReference>
<feature type="compositionally biased region" description="Low complexity" evidence="1">
    <location>
        <begin position="561"/>
        <end position="578"/>
    </location>
</feature>
<feature type="compositionally biased region" description="Polar residues" evidence="1">
    <location>
        <begin position="239"/>
        <end position="256"/>
    </location>
</feature>
<keyword evidence="3" id="KW-1185">Reference proteome</keyword>
<dbReference type="Proteomes" id="UP001190700">
    <property type="component" value="Unassembled WGS sequence"/>
</dbReference>
<proteinExistence type="predicted"/>
<feature type="region of interest" description="Disordered" evidence="1">
    <location>
        <begin position="555"/>
        <end position="582"/>
    </location>
</feature>
<feature type="region of interest" description="Disordered" evidence="1">
    <location>
        <begin position="334"/>
        <end position="532"/>
    </location>
</feature>
<protein>
    <submittedName>
        <fullName evidence="2">Uncharacterized protein</fullName>
    </submittedName>
</protein>
<evidence type="ECO:0000256" key="1">
    <source>
        <dbReference type="SAM" id="MobiDB-lite"/>
    </source>
</evidence>
<comment type="caution">
    <text evidence="2">The sequence shown here is derived from an EMBL/GenBank/DDBJ whole genome shotgun (WGS) entry which is preliminary data.</text>
</comment>
<reference evidence="2 3" key="1">
    <citation type="journal article" date="2015" name="Genome Biol. Evol.">
        <title>Comparative Genomics of a Bacterivorous Green Alga Reveals Evolutionary Causalities and Consequences of Phago-Mixotrophic Mode of Nutrition.</title>
        <authorList>
            <person name="Burns J.A."/>
            <person name="Paasch A."/>
            <person name="Narechania A."/>
            <person name="Kim E."/>
        </authorList>
    </citation>
    <scope>NUCLEOTIDE SEQUENCE [LARGE SCALE GENOMIC DNA]</scope>
    <source>
        <strain evidence="2 3">PLY_AMNH</strain>
    </source>
</reference>
<dbReference type="AlphaFoldDB" id="A0AAE0FZ00"/>
<sequence length="672" mass="71658">MRGALLEGSGVRVERGPLLGGSGASCVKLSALHPSLRYRAVVCSRAESCAAAEYEELSRRRGVLGAKQFLEWMAETFRDEKAAALLKEGPERNPNLKSNPNRKPPRPASAGSPGPTPRELDSACGPSNTVSSGGPFLSGRELLKPRSGQQVHWPLPFRIDHMFRRWVPVSPGAPGGGETATLQETMHGVAAALEEPKAFSRGQAAGWAVAVREDAAVRAELQRRMCQPKHQLWRERPQFTPTTPSTKRSTQRTPSSARGARPPLSASGAATHRPMSSRGLGTNTELDAPPTAPLSEPGGGGAMTDRSEVRKKRNSTIYLEMRRRNLVEEFQCATTTTTDSAPTNAAEAQTVGPAHRRAATEEAGAGFGQPAGGSPVVPPLDLARLGAPGEDGKKASDGTRDVWAPRIARTLMNVRPTSRGGAGQGSPSPRPPSKAKPAKPQSARGKSGGGSVGGGSLQLEKESKPSGGRAQSARKSVEFAPAKKSALPDAARHGKRPMKPPEELKPALEGLALRHKPQPKERPPPTEEASLESLVGEGWSALVEDLAAADLVEERNQQPVRSARSGAHSARGGAKGSAMADESTLERHVQPCLCRWCEKARASDEVVTTVQLEPRRHRNNVNFVEHSVSVKRGQVSPRPPFHLPHSQIFLNYADVPMIPSPPPAHDPPRPCP</sequence>
<feature type="compositionally biased region" description="Low complexity" evidence="1">
    <location>
        <begin position="334"/>
        <end position="346"/>
    </location>
</feature>
<evidence type="ECO:0000313" key="3">
    <source>
        <dbReference type="Proteomes" id="UP001190700"/>
    </source>
</evidence>
<accession>A0AAE0FZ00</accession>
<evidence type="ECO:0000313" key="2">
    <source>
        <dbReference type="EMBL" id="KAK3268302.1"/>
    </source>
</evidence>
<feature type="compositionally biased region" description="Gly residues" evidence="1">
    <location>
        <begin position="446"/>
        <end position="456"/>
    </location>
</feature>
<feature type="region of interest" description="Disordered" evidence="1">
    <location>
        <begin position="228"/>
        <end position="316"/>
    </location>
</feature>
<feature type="compositionally biased region" description="Basic and acidic residues" evidence="1">
    <location>
        <begin position="390"/>
        <end position="400"/>
    </location>
</feature>